<keyword evidence="2" id="KW-0812">Transmembrane</keyword>
<evidence type="ECO:0000313" key="4">
    <source>
        <dbReference type="Proteomes" id="UP001485043"/>
    </source>
</evidence>
<accession>A0AAW1SYF1</accession>
<feature type="transmembrane region" description="Helical" evidence="2">
    <location>
        <begin position="138"/>
        <end position="157"/>
    </location>
</feature>
<organism evidence="3 4">
    <name type="scientific">Apatococcus fuscideae</name>
    <dbReference type="NCBI Taxonomy" id="2026836"/>
    <lineage>
        <taxon>Eukaryota</taxon>
        <taxon>Viridiplantae</taxon>
        <taxon>Chlorophyta</taxon>
        <taxon>core chlorophytes</taxon>
        <taxon>Trebouxiophyceae</taxon>
        <taxon>Chlorellales</taxon>
        <taxon>Chlorellaceae</taxon>
        <taxon>Apatococcus</taxon>
    </lineage>
</organism>
<comment type="caution">
    <text evidence="3">The sequence shown here is derived from an EMBL/GenBank/DDBJ whole genome shotgun (WGS) entry which is preliminary data.</text>
</comment>
<feature type="compositionally biased region" description="Basic residues" evidence="1">
    <location>
        <begin position="199"/>
        <end position="210"/>
    </location>
</feature>
<feature type="region of interest" description="Disordered" evidence="1">
    <location>
        <begin position="187"/>
        <end position="230"/>
    </location>
</feature>
<dbReference type="EMBL" id="JALJOV010000630">
    <property type="protein sequence ID" value="KAK9862270.1"/>
    <property type="molecule type" value="Genomic_DNA"/>
</dbReference>
<feature type="transmembrane region" description="Helical" evidence="2">
    <location>
        <begin position="43"/>
        <end position="64"/>
    </location>
</feature>
<dbReference type="AlphaFoldDB" id="A0AAW1SYF1"/>
<gene>
    <name evidence="3" type="ORF">WJX84_008105</name>
</gene>
<dbReference type="Proteomes" id="UP001485043">
    <property type="component" value="Unassembled WGS sequence"/>
</dbReference>
<evidence type="ECO:0000256" key="2">
    <source>
        <dbReference type="SAM" id="Phobius"/>
    </source>
</evidence>
<proteinExistence type="predicted"/>
<keyword evidence="4" id="KW-1185">Reference proteome</keyword>
<feature type="region of interest" description="Disordered" evidence="1">
    <location>
        <begin position="79"/>
        <end position="103"/>
    </location>
</feature>
<keyword evidence="2" id="KW-1133">Transmembrane helix</keyword>
<protein>
    <submittedName>
        <fullName evidence="3">Uncharacterized protein</fullName>
    </submittedName>
</protein>
<sequence>MQALSPCGCREVSAARPSVQVRPQRLVCRAAARDSQQQQRQQLTSLPLLVAGLAAAALVGASGAEAKVKFQQPDKPARQLFQKDPNAPKPPAPENPVKDEGGFKLPSFGLPSFSAPSLPDLPAGPKDFTPGGLDVRAIALPGAVVGIAGLGFGLTVIDPGFGKVLKETVLKDSTDYAGYEEVLKQGADAISRPGGGGTKRMKAPSKKQKRDKAGSSSGGGNFLSNLLGKK</sequence>
<evidence type="ECO:0000256" key="1">
    <source>
        <dbReference type="SAM" id="MobiDB-lite"/>
    </source>
</evidence>
<keyword evidence="2" id="KW-0472">Membrane</keyword>
<reference evidence="3 4" key="1">
    <citation type="journal article" date="2024" name="Nat. Commun.">
        <title>Phylogenomics reveals the evolutionary origins of lichenization in chlorophyte algae.</title>
        <authorList>
            <person name="Puginier C."/>
            <person name="Libourel C."/>
            <person name="Otte J."/>
            <person name="Skaloud P."/>
            <person name="Haon M."/>
            <person name="Grisel S."/>
            <person name="Petersen M."/>
            <person name="Berrin J.G."/>
            <person name="Delaux P.M."/>
            <person name="Dal Grande F."/>
            <person name="Keller J."/>
        </authorList>
    </citation>
    <scope>NUCLEOTIDE SEQUENCE [LARGE SCALE GENOMIC DNA]</scope>
    <source>
        <strain evidence="3 4">SAG 2523</strain>
    </source>
</reference>
<name>A0AAW1SYF1_9CHLO</name>
<evidence type="ECO:0000313" key="3">
    <source>
        <dbReference type="EMBL" id="KAK9862270.1"/>
    </source>
</evidence>